<dbReference type="Gene3D" id="3.90.1720.10">
    <property type="entry name" value="endopeptidase domain like (from Nostoc punctiforme)"/>
    <property type="match status" value="1"/>
</dbReference>
<feature type="region of interest" description="Disordered" evidence="5">
    <location>
        <begin position="78"/>
        <end position="97"/>
    </location>
</feature>
<feature type="chain" id="PRO_5011609119" evidence="6">
    <location>
        <begin position="30"/>
        <end position="259"/>
    </location>
</feature>
<dbReference type="GO" id="GO:0006508">
    <property type="term" value="P:proteolysis"/>
    <property type="evidence" value="ECO:0007669"/>
    <property type="project" value="UniProtKB-KW"/>
</dbReference>
<evidence type="ECO:0000256" key="3">
    <source>
        <dbReference type="ARBA" id="ARBA00022801"/>
    </source>
</evidence>
<protein>
    <submittedName>
        <fullName evidence="8">Cell wall-associated hydrolase, NlpC family</fullName>
    </submittedName>
</protein>
<keyword evidence="4" id="KW-0788">Thiol protease</keyword>
<dbReference type="InterPro" id="IPR000064">
    <property type="entry name" value="NLP_P60_dom"/>
</dbReference>
<feature type="domain" description="NlpC/P60" evidence="7">
    <location>
        <begin position="139"/>
        <end position="259"/>
    </location>
</feature>
<evidence type="ECO:0000259" key="7">
    <source>
        <dbReference type="PROSITE" id="PS51935"/>
    </source>
</evidence>
<evidence type="ECO:0000256" key="4">
    <source>
        <dbReference type="ARBA" id="ARBA00022807"/>
    </source>
</evidence>
<dbReference type="InterPro" id="IPR051202">
    <property type="entry name" value="Peptidase_C40"/>
</dbReference>
<keyword evidence="2" id="KW-0645">Protease</keyword>
<keyword evidence="6" id="KW-0732">Signal</keyword>
<dbReference type="InterPro" id="IPR038765">
    <property type="entry name" value="Papain-like_cys_pep_sf"/>
</dbReference>
<accession>A0A1G7XSD4</accession>
<dbReference type="PANTHER" id="PTHR47053">
    <property type="entry name" value="MUREIN DD-ENDOPEPTIDASE MEPH-RELATED"/>
    <property type="match status" value="1"/>
</dbReference>
<dbReference type="PROSITE" id="PS51935">
    <property type="entry name" value="NLPC_P60"/>
    <property type="match status" value="1"/>
</dbReference>
<evidence type="ECO:0000256" key="2">
    <source>
        <dbReference type="ARBA" id="ARBA00022670"/>
    </source>
</evidence>
<dbReference type="Proteomes" id="UP000198656">
    <property type="component" value="Unassembled WGS sequence"/>
</dbReference>
<dbReference type="PANTHER" id="PTHR47053:SF1">
    <property type="entry name" value="MUREIN DD-ENDOPEPTIDASE MEPH-RELATED"/>
    <property type="match status" value="1"/>
</dbReference>
<evidence type="ECO:0000256" key="1">
    <source>
        <dbReference type="ARBA" id="ARBA00007074"/>
    </source>
</evidence>
<evidence type="ECO:0000256" key="6">
    <source>
        <dbReference type="SAM" id="SignalP"/>
    </source>
</evidence>
<proteinExistence type="inferred from homology"/>
<dbReference type="STRING" id="1121419.SAMN05443529_10785"/>
<evidence type="ECO:0000313" key="8">
    <source>
        <dbReference type="EMBL" id="SDG87122.1"/>
    </source>
</evidence>
<keyword evidence="3 8" id="KW-0378">Hydrolase</keyword>
<gene>
    <name evidence="8" type="ORF">SAMN05443529_10785</name>
</gene>
<reference evidence="9" key="1">
    <citation type="submission" date="2016-10" db="EMBL/GenBank/DDBJ databases">
        <authorList>
            <person name="Varghese N."/>
            <person name="Submissions S."/>
        </authorList>
    </citation>
    <scope>NUCLEOTIDE SEQUENCE [LARGE SCALE GENOMIC DNA]</scope>
    <source>
        <strain evidence="9">DSM 8344</strain>
    </source>
</reference>
<evidence type="ECO:0000313" key="9">
    <source>
        <dbReference type="Proteomes" id="UP000198656"/>
    </source>
</evidence>
<dbReference type="GO" id="GO:0008234">
    <property type="term" value="F:cysteine-type peptidase activity"/>
    <property type="evidence" value="ECO:0007669"/>
    <property type="project" value="UniProtKB-KW"/>
</dbReference>
<dbReference type="Pfam" id="PF00877">
    <property type="entry name" value="NLPC_P60"/>
    <property type="match status" value="1"/>
</dbReference>
<sequence>MVVSSSTRKWLGSITFAGLLLASSLPALASSEQSTTPSPIPMKPLLVASANVSDDTYTQTVRKQLQWTEITAKTSVNVESLPAPEKSEPEPISTQSKSVIVAKKTQPTTDLQAAKKAQAAKIETKAVQVAEEPKQQVSRSSDSTLVSNALSLTGVPYVFGGTSKKGFDCSGYTQYVFKGSGISLPRTSSAQFNVGTPVKKDKLQSGDLVFFSTYAKGPSHVGVYIGGGQFVHASNSGVRTTSLNDSYYAARYVGARRVN</sequence>
<name>A0A1G7XSD4_9FIRM</name>
<dbReference type="EMBL" id="FNCP01000007">
    <property type="protein sequence ID" value="SDG87122.1"/>
    <property type="molecule type" value="Genomic_DNA"/>
</dbReference>
<organism evidence="8 9">
    <name type="scientific">Desulfosporosinus hippei DSM 8344</name>
    <dbReference type="NCBI Taxonomy" id="1121419"/>
    <lineage>
        <taxon>Bacteria</taxon>
        <taxon>Bacillati</taxon>
        <taxon>Bacillota</taxon>
        <taxon>Clostridia</taxon>
        <taxon>Eubacteriales</taxon>
        <taxon>Desulfitobacteriaceae</taxon>
        <taxon>Desulfosporosinus</taxon>
    </lineage>
</organism>
<dbReference type="SUPFAM" id="SSF54001">
    <property type="entry name" value="Cysteine proteinases"/>
    <property type="match status" value="1"/>
</dbReference>
<comment type="similarity">
    <text evidence="1">Belongs to the peptidase C40 family.</text>
</comment>
<dbReference type="AlphaFoldDB" id="A0A1G7XSD4"/>
<keyword evidence="9" id="KW-1185">Reference proteome</keyword>
<feature type="signal peptide" evidence="6">
    <location>
        <begin position="1"/>
        <end position="29"/>
    </location>
</feature>
<evidence type="ECO:0000256" key="5">
    <source>
        <dbReference type="SAM" id="MobiDB-lite"/>
    </source>
</evidence>